<dbReference type="EMBL" id="JAHRHJ020000003">
    <property type="protein sequence ID" value="KAH9320925.1"/>
    <property type="molecule type" value="Genomic_DNA"/>
</dbReference>
<comment type="caution">
    <text evidence="1">The sequence shown here is derived from an EMBL/GenBank/DDBJ whole genome shotgun (WGS) entry which is preliminary data.</text>
</comment>
<keyword evidence="2" id="KW-1185">Reference proteome</keyword>
<evidence type="ECO:0000313" key="2">
    <source>
        <dbReference type="Proteomes" id="UP000824469"/>
    </source>
</evidence>
<dbReference type="AlphaFoldDB" id="A0AA38GG91"/>
<name>A0AA38GG91_TAXCH</name>
<protein>
    <recommendedName>
        <fullName evidence="3">Sucrose transporter</fullName>
    </recommendedName>
</protein>
<evidence type="ECO:0000313" key="1">
    <source>
        <dbReference type="EMBL" id="KAH9320925.1"/>
    </source>
</evidence>
<dbReference type="Proteomes" id="UP000824469">
    <property type="component" value="Unassembled WGS sequence"/>
</dbReference>
<sequence>MDGNVVDEPWVMILLHVDVARSMVEGGGGILECLVGVVDGVGSCHEGGFNGDGAPLREAQIELSALSVSLDSNLRPENGQTAGSDSSNAKNIHSFRVLVLGSMIAAGVQFGWALQLSLLTPYVQFNLKSTLSPQAWVRVNWSCLTAIIRVESSCKNQFVR</sequence>
<organism evidence="1 2">
    <name type="scientific">Taxus chinensis</name>
    <name type="common">Chinese yew</name>
    <name type="synonym">Taxus wallichiana var. chinensis</name>
    <dbReference type="NCBI Taxonomy" id="29808"/>
    <lineage>
        <taxon>Eukaryota</taxon>
        <taxon>Viridiplantae</taxon>
        <taxon>Streptophyta</taxon>
        <taxon>Embryophyta</taxon>
        <taxon>Tracheophyta</taxon>
        <taxon>Spermatophyta</taxon>
        <taxon>Pinopsida</taxon>
        <taxon>Pinidae</taxon>
        <taxon>Conifers II</taxon>
        <taxon>Cupressales</taxon>
        <taxon>Taxaceae</taxon>
        <taxon>Taxus</taxon>
    </lineage>
</organism>
<reference evidence="1 2" key="1">
    <citation type="journal article" date="2021" name="Nat. Plants">
        <title>The Taxus genome provides insights into paclitaxel biosynthesis.</title>
        <authorList>
            <person name="Xiong X."/>
            <person name="Gou J."/>
            <person name="Liao Q."/>
            <person name="Li Y."/>
            <person name="Zhou Q."/>
            <person name="Bi G."/>
            <person name="Li C."/>
            <person name="Du R."/>
            <person name="Wang X."/>
            <person name="Sun T."/>
            <person name="Guo L."/>
            <person name="Liang H."/>
            <person name="Lu P."/>
            <person name="Wu Y."/>
            <person name="Zhang Z."/>
            <person name="Ro D.K."/>
            <person name="Shang Y."/>
            <person name="Huang S."/>
            <person name="Yan J."/>
        </authorList>
    </citation>
    <scope>NUCLEOTIDE SEQUENCE [LARGE SCALE GENOMIC DNA]</scope>
    <source>
        <strain evidence="1">Ta-2019</strain>
    </source>
</reference>
<gene>
    <name evidence="1" type="ORF">KI387_015564</name>
</gene>
<accession>A0AA38GG91</accession>
<evidence type="ECO:0008006" key="3">
    <source>
        <dbReference type="Google" id="ProtNLM"/>
    </source>
</evidence>
<proteinExistence type="predicted"/>